<reference evidence="3 4" key="1">
    <citation type="submission" date="2013-02" db="EMBL/GenBank/DDBJ databases">
        <title>The Genome Annotation of Plasmodium falciparum NF135/5.C10.</title>
        <authorList>
            <consortium name="The Broad Institute Genome Sequencing Platform"/>
            <consortium name="The Broad Institute Genome Sequencing Center for Infectious Disease"/>
            <person name="Neafsey D."/>
            <person name="Hoffman S."/>
            <person name="Volkman S."/>
            <person name="Rosenthal P."/>
            <person name="Walker B."/>
            <person name="Young S.K."/>
            <person name="Zeng Q."/>
            <person name="Gargeya S."/>
            <person name="Fitzgerald M."/>
            <person name="Haas B."/>
            <person name="Abouelleil A."/>
            <person name="Allen A.W."/>
            <person name="Alvarado L."/>
            <person name="Arachchi H.M."/>
            <person name="Berlin A.M."/>
            <person name="Chapman S.B."/>
            <person name="Gainer-Dewar J."/>
            <person name="Goldberg J."/>
            <person name="Griggs A."/>
            <person name="Gujja S."/>
            <person name="Hansen M."/>
            <person name="Howarth C."/>
            <person name="Imamovic A."/>
            <person name="Ireland A."/>
            <person name="Larimer J."/>
            <person name="McCowan C."/>
            <person name="Murphy C."/>
            <person name="Pearson M."/>
            <person name="Poon T.W."/>
            <person name="Priest M."/>
            <person name="Roberts A."/>
            <person name="Saif S."/>
            <person name="Shea T."/>
            <person name="Sisk P."/>
            <person name="Sykes S."/>
            <person name="Wortman J."/>
            <person name="Nusbaum C."/>
            <person name="Birren B."/>
        </authorList>
    </citation>
    <scope>NUCLEOTIDE SEQUENCE [LARGE SCALE GENOMIC DNA]</scope>
    <source>
        <strain evidence="3 4">NF135/5.C10</strain>
    </source>
</reference>
<evidence type="ECO:0008006" key="5">
    <source>
        <dbReference type="Google" id="ProtNLM"/>
    </source>
</evidence>
<dbReference type="Pfam" id="PF02009">
    <property type="entry name" value="RIFIN"/>
    <property type="match status" value="1"/>
</dbReference>
<dbReference type="NCBIfam" id="TIGR01478">
    <property type="entry name" value="STEVOR"/>
    <property type="match status" value="1"/>
</dbReference>
<protein>
    <recommendedName>
        <fullName evidence="5">Surface antigen</fullName>
    </recommendedName>
</protein>
<dbReference type="NCBIfam" id="TIGR01477">
    <property type="entry name" value="RIFIN"/>
    <property type="match status" value="1"/>
</dbReference>
<keyword evidence="1" id="KW-1133">Transmembrane helix</keyword>
<keyword evidence="1" id="KW-0472">Membrane</keyword>
<organism evidence="3 4">
    <name type="scientific">Plasmodium falciparum NF135/5.C10</name>
    <dbReference type="NCBI Taxonomy" id="1036726"/>
    <lineage>
        <taxon>Eukaryota</taxon>
        <taxon>Sar</taxon>
        <taxon>Alveolata</taxon>
        <taxon>Apicomplexa</taxon>
        <taxon>Aconoidasida</taxon>
        <taxon>Haemosporida</taxon>
        <taxon>Plasmodiidae</taxon>
        <taxon>Plasmodium</taxon>
        <taxon>Plasmodium (Laverania)</taxon>
    </lineage>
</organism>
<accession>W4II61</accession>
<evidence type="ECO:0000313" key="3">
    <source>
        <dbReference type="EMBL" id="ETW42790.1"/>
    </source>
</evidence>
<dbReference type="SUPFAM" id="SSF47473">
    <property type="entry name" value="EF-hand"/>
    <property type="match status" value="1"/>
</dbReference>
<name>W4II61_PLAFA</name>
<evidence type="ECO:0000313" key="4">
    <source>
        <dbReference type="Proteomes" id="UP000019114"/>
    </source>
</evidence>
<dbReference type="Pfam" id="PF17410">
    <property type="entry name" value="Stevor"/>
    <property type="match status" value="1"/>
</dbReference>
<keyword evidence="2" id="KW-0732">Signal</keyword>
<sequence>MKMYYLNMLLFTFLINTLVVRHYENYLNNHYNVSLIQNKTKGTTINSRLLAQTQIHNPHYHNDPELKEIIDKMNEEAIKKYQQTHDPYEQLKEVVEKNGTKYTGGNDAEPMSTLEKELLETYVETFGDESNIMLKSGRCPNDDNESDDSSSCGCTDFNNTKLAKTKGRDRYLKHLKQRCNRGIYFCSAGSALLTLIALIAAKKAALSAVASYAGFKNCMSSIATFKLLDSSTLLSSFLSMKACVYNQRNHYITRTPKATTRTLCECELYAPVNYDNDPQMKDIMQQFGDRTSQRFHEYEERMKNKRQKCKEQCEKDIQQIILKDKIEKELTEKFATLHTDIQNDAIPTCVCEKSLADKVEKECLKCAQNLGGIVAPSLGVLGGIAEGALSVWKPVAIKAAIAAAEKAGAAAGEAAGKAAGMNVVIVQLGKWGIAEYCPNIFQSIQKIKSFTELKTFSSAIITKHGEICALTSTGENPLCAEFGVRLGTHCANGDARGPPASELVPKLLDFLAKKAETTAGEVAKKASDSATADLTAEKTNLINTIYGSWETTIIAAVVAIVVIVLIMVIIYLILRYRRKKKMKRKLQYIKLLEE</sequence>
<feature type="chain" id="PRO_5004843893" description="Surface antigen" evidence="2">
    <location>
        <begin position="23"/>
        <end position="594"/>
    </location>
</feature>
<proteinExistence type="predicted"/>
<dbReference type="InterPro" id="IPR006374">
    <property type="entry name" value="VSA_Stevor"/>
</dbReference>
<evidence type="ECO:0000256" key="1">
    <source>
        <dbReference type="SAM" id="Phobius"/>
    </source>
</evidence>
<dbReference type="InterPro" id="IPR006373">
    <property type="entry name" value="VSA_Rifin"/>
</dbReference>
<dbReference type="Proteomes" id="UP000019114">
    <property type="component" value="Unassembled WGS sequence"/>
</dbReference>
<keyword evidence="1" id="KW-0812">Transmembrane</keyword>
<evidence type="ECO:0000256" key="2">
    <source>
        <dbReference type="SAM" id="SignalP"/>
    </source>
</evidence>
<dbReference type="InterPro" id="IPR011992">
    <property type="entry name" value="EF-hand-dom_pair"/>
</dbReference>
<dbReference type="AlphaFoldDB" id="W4II61"/>
<dbReference type="EMBL" id="KI926047">
    <property type="protein sequence ID" value="ETW42790.1"/>
    <property type="molecule type" value="Genomic_DNA"/>
</dbReference>
<feature type="signal peptide" evidence="2">
    <location>
        <begin position="1"/>
        <end position="22"/>
    </location>
</feature>
<reference evidence="3 4" key="2">
    <citation type="submission" date="2013-02" db="EMBL/GenBank/DDBJ databases">
        <title>The Genome Sequence of Plasmodium falciparum NF135/5.C10.</title>
        <authorList>
            <consortium name="The Broad Institute Genome Sequencing Platform"/>
            <consortium name="The Broad Institute Genome Sequencing Center for Infectious Disease"/>
            <person name="Neafsey D."/>
            <person name="Cheeseman I."/>
            <person name="Volkman S."/>
            <person name="Adams J."/>
            <person name="Walker B."/>
            <person name="Young S.K."/>
            <person name="Zeng Q."/>
            <person name="Gargeya S."/>
            <person name="Fitzgerald M."/>
            <person name="Haas B."/>
            <person name="Abouelleil A."/>
            <person name="Alvarado L."/>
            <person name="Arachchi H.M."/>
            <person name="Berlin A.M."/>
            <person name="Chapman S.B."/>
            <person name="Dewar J."/>
            <person name="Goldberg J."/>
            <person name="Griggs A."/>
            <person name="Gujja S."/>
            <person name="Hansen M."/>
            <person name="Howarth C."/>
            <person name="Imamovic A."/>
            <person name="Larimer J."/>
            <person name="McCowan C."/>
            <person name="Murphy C."/>
            <person name="Neiman D."/>
            <person name="Pearson M."/>
            <person name="Priest M."/>
            <person name="Roberts A."/>
            <person name="Saif S."/>
            <person name="Shea T."/>
            <person name="Sisk P."/>
            <person name="Sykes S."/>
            <person name="Wortman J."/>
            <person name="Nusbaum C."/>
            <person name="Birren B."/>
        </authorList>
    </citation>
    <scope>NUCLEOTIDE SEQUENCE [LARGE SCALE GENOMIC DNA]</scope>
    <source>
        <strain evidence="3 4">NF135/5.C10</strain>
    </source>
</reference>
<gene>
    <name evidence="3" type="ORF">PFNF135_02836</name>
</gene>
<feature type="transmembrane region" description="Helical" evidence="1">
    <location>
        <begin position="553"/>
        <end position="574"/>
    </location>
</feature>